<evidence type="ECO:0000256" key="1">
    <source>
        <dbReference type="ARBA" id="ARBA00004651"/>
    </source>
</evidence>
<dbReference type="PANTHER" id="PTHR21143">
    <property type="entry name" value="INVERTEBRATE GUSTATORY RECEPTOR"/>
    <property type="match status" value="1"/>
</dbReference>
<evidence type="ECO:0000256" key="7">
    <source>
        <dbReference type="ARBA" id="ARBA00023224"/>
    </source>
</evidence>
<organism evidence="10 11">
    <name type="scientific">Orchesella dallaii</name>
    <dbReference type="NCBI Taxonomy" id="48710"/>
    <lineage>
        <taxon>Eukaryota</taxon>
        <taxon>Metazoa</taxon>
        <taxon>Ecdysozoa</taxon>
        <taxon>Arthropoda</taxon>
        <taxon>Hexapoda</taxon>
        <taxon>Collembola</taxon>
        <taxon>Entomobryomorpha</taxon>
        <taxon>Entomobryoidea</taxon>
        <taxon>Orchesellidae</taxon>
        <taxon>Orchesellinae</taxon>
        <taxon>Orchesella</taxon>
    </lineage>
</organism>
<feature type="transmembrane region" description="Helical" evidence="9">
    <location>
        <begin position="72"/>
        <end position="90"/>
    </location>
</feature>
<comment type="caution">
    <text evidence="10">The sequence shown here is derived from an EMBL/GenBank/DDBJ whole genome shotgun (WGS) entry which is preliminary data.</text>
</comment>
<evidence type="ECO:0000256" key="9">
    <source>
        <dbReference type="SAM" id="Phobius"/>
    </source>
</evidence>
<feature type="transmembrane region" description="Helical" evidence="9">
    <location>
        <begin position="266"/>
        <end position="288"/>
    </location>
</feature>
<feature type="transmembrane region" description="Helical" evidence="9">
    <location>
        <begin position="155"/>
        <end position="177"/>
    </location>
</feature>
<dbReference type="EMBL" id="CAXLJM020000146">
    <property type="protein sequence ID" value="CAL8141265.1"/>
    <property type="molecule type" value="Genomic_DNA"/>
</dbReference>
<dbReference type="Proteomes" id="UP001642540">
    <property type="component" value="Unassembled WGS sequence"/>
</dbReference>
<feature type="transmembrane region" description="Helical" evidence="9">
    <location>
        <begin position="467"/>
        <end position="490"/>
    </location>
</feature>
<evidence type="ECO:0008006" key="12">
    <source>
        <dbReference type="Google" id="ProtNLM"/>
    </source>
</evidence>
<comment type="subcellular location">
    <subcellularLocation>
        <location evidence="1">Cell membrane</location>
        <topology evidence="1">Multi-pass membrane protein</topology>
    </subcellularLocation>
</comment>
<feature type="compositionally biased region" description="Basic and acidic residues" evidence="8">
    <location>
        <begin position="1"/>
        <end position="11"/>
    </location>
</feature>
<gene>
    <name evidence="10" type="ORF">ODALV1_LOCUS28643</name>
</gene>
<evidence type="ECO:0000256" key="3">
    <source>
        <dbReference type="ARBA" id="ARBA00022692"/>
    </source>
</evidence>
<keyword evidence="6" id="KW-0675">Receptor</keyword>
<feature type="transmembrane region" description="Helical" evidence="9">
    <location>
        <begin position="96"/>
        <end position="116"/>
    </location>
</feature>
<keyword evidence="4 9" id="KW-1133">Transmembrane helix</keyword>
<keyword evidence="7" id="KW-0807">Transducer</keyword>
<proteinExistence type="predicted"/>
<dbReference type="PANTHER" id="PTHR21143:SF121">
    <property type="entry name" value="GUSTATORY AND ODORANT RECEPTOR 21A"/>
    <property type="match status" value="1"/>
</dbReference>
<evidence type="ECO:0000313" key="11">
    <source>
        <dbReference type="Proteomes" id="UP001642540"/>
    </source>
</evidence>
<protein>
    <recommendedName>
        <fullName evidence="12">Gustatory receptor</fullName>
    </recommendedName>
</protein>
<feature type="transmembrane region" description="Helical" evidence="9">
    <location>
        <begin position="389"/>
        <end position="407"/>
    </location>
</feature>
<dbReference type="InterPro" id="IPR013604">
    <property type="entry name" value="7TM_chemorcpt"/>
</dbReference>
<name>A0ABP1S1E0_9HEXA</name>
<evidence type="ECO:0000256" key="2">
    <source>
        <dbReference type="ARBA" id="ARBA00022475"/>
    </source>
</evidence>
<feature type="compositionally biased region" description="Polar residues" evidence="8">
    <location>
        <begin position="12"/>
        <end position="21"/>
    </location>
</feature>
<evidence type="ECO:0000313" key="10">
    <source>
        <dbReference type="EMBL" id="CAL8141265.1"/>
    </source>
</evidence>
<keyword evidence="5 9" id="KW-0472">Membrane</keyword>
<evidence type="ECO:0000256" key="4">
    <source>
        <dbReference type="ARBA" id="ARBA00022989"/>
    </source>
</evidence>
<sequence>MPRRVTPEHLDTSFSEDITSSEAKDSNANHPGQTRSLKPAASKLPNDTPHYGNGIYDSFLPWKIFMKIFGRLPLYLSRGPVGSGTYTYFFDWKRVQSWYCLVTLIFMWILSILFFINSIGIFINFPAISTWNNGTADVYSKTVMRIRERYLMRRHACSIVIIFNTLINCTLSSHYFYQKRHYLPSYMTFLSEAVEVIRVDCAEKVKKEMIIIVICNCVFLLVFALLYIFKLSPVCGGTPGMFTLLLFRFIDPLIVDRAIFPWLRTIMGWVFLYMLVVAKVHIFFFVFFTKILRNAYLVWNHRVDRVMHHGEDAFTREQKVSSRTGYDLLFKDHVCLLDLIEGADHLFSNVIEPFFAAHVMSLTIEAYFLYRSQTATKEDFKYLRQMDTIAGMLFFIHTLGTILYVSFAGTSVSEEASEGLEIVRRKGLMGPKTDEELYFVLSLYVSFCGHYDTAISAARFFSFDKSFVVGFLGTIFSYFVIIIQFSPVLLMTDENSRLVLEFDREELLDKFESTIDWFHFGSELRDDRETISPADLSGWTGRGNIA</sequence>
<dbReference type="Pfam" id="PF08395">
    <property type="entry name" value="7tm_7"/>
    <property type="match status" value="1"/>
</dbReference>
<evidence type="ECO:0000256" key="6">
    <source>
        <dbReference type="ARBA" id="ARBA00023170"/>
    </source>
</evidence>
<evidence type="ECO:0000256" key="8">
    <source>
        <dbReference type="SAM" id="MobiDB-lite"/>
    </source>
</evidence>
<keyword evidence="2" id="KW-1003">Cell membrane</keyword>
<accession>A0ABP1S1E0</accession>
<evidence type="ECO:0000256" key="5">
    <source>
        <dbReference type="ARBA" id="ARBA00023136"/>
    </source>
</evidence>
<reference evidence="10 11" key="1">
    <citation type="submission" date="2024-08" db="EMBL/GenBank/DDBJ databases">
        <authorList>
            <person name="Cucini C."/>
            <person name="Frati F."/>
        </authorList>
    </citation>
    <scope>NUCLEOTIDE SEQUENCE [LARGE SCALE GENOMIC DNA]</scope>
</reference>
<keyword evidence="3 9" id="KW-0812">Transmembrane</keyword>
<keyword evidence="11" id="KW-1185">Reference proteome</keyword>
<feature type="transmembrane region" description="Helical" evidence="9">
    <location>
        <begin position="209"/>
        <end position="229"/>
    </location>
</feature>
<feature type="region of interest" description="Disordered" evidence="8">
    <location>
        <begin position="1"/>
        <end position="45"/>
    </location>
</feature>